<name>A0A5R8KFI1_9BACT</name>
<gene>
    <name evidence="1" type="ORF">FEM03_08925</name>
</gene>
<organism evidence="1 2">
    <name type="scientific">Phragmitibacter flavus</name>
    <dbReference type="NCBI Taxonomy" id="2576071"/>
    <lineage>
        <taxon>Bacteria</taxon>
        <taxon>Pseudomonadati</taxon>
        <taxon>Verrucomicrobiota</taxon>
        <taxon>Verrucomicrobiia</taxon>
        <taxon>Verrucomicrobiales</taxon>
        <taxon>Verrucomicrobiaceae</taxon>
        <taxon>Phragmitibacter</taxon>
    </lineage>
</organism>
<dbReference type="RefSeq" id="WP_138085856.1">
    <property type="nucleotide sequence ID" value="NZ_VAUV01000006.1"/>
</dbReference>
<evidence type="ECO:0000313" key="2">
    <source>
        <dbReference type="Proteomes" id="UP000306196"/>
    </source>
</evidence>
<dbReference type="EMBL" id="VAUV01000006">
    <property type="protein sequence ID" value="TLD71027.1"/>
    <property type="molecule type" value="Genomic_DNA"/>
</dbReference>
<dbReference type="OrthoDB" id="338488at2"/>
<proteinExistence type="predicted"/>
<keyword evidence="2" id="KW-1185">Reference proteome</keyword>
<protein>
    <recommendedName>
        <fullName evidence="3">Antitoxin</fullName>
    </recommendedName>
</protein>
<accession>A0A5R8KFI1</accession>
<reference evidence="1 2" key="1">
    <citation type="submission" date="2019-05" db="EMBL/GenBank/DDBJ databases">
        <title>Verrucobacter flavum gen. nov., sp. nov. a new member of the family Verrucomicrobiaceae.</title>
        <authorList>
            <person name="Szuroczki S."/>
            <person name="Abbaszade G."/>
            <person name="Szabo A."/>
            <person name="Felfoldi T."/>
            <person name="Schumann P."/>
            <person name="Boka K."/>
            <person name="Keki Z."/>
            <person name="Toumi M."/>
            <person name="Toth E."/>
        </authorList>
    </citation>
    <scope>NUCLEOTIDE SEQUENCE [LARGE SCALE GENOMIC DNA]</scope>
    <source>
        <strain evidence="1 2">MG-N-17</strain>
    </source>
</reference>
<dbReference type="AlphaFoldDB" id="A0A5R8KFI1"/>
<comment type="caution">
    <text evidence="1">The sequence shown here is derived from an EMBL/GenBank/DDBJ whole genome shotgun (WGS) entry which is preliminary data.</text>
</comment>
<evidence type="ECO:0008006" key="3">
    <source>
        <dbReference type="Google" id="ProtNLM"/>
    </source>
</evidence>
<dbReference type="Proteomes" id="UP000306196">
    <property type="component" value="Unassembled WGS sequence"/>
</dbReference>
<evidence type="ECO:0000313" key="1">
    <source>
        <dbReference type="EMBL" id="TLD71027.1"/>
    </source>
</evidence>
<sequence>MRTTIEIPDALFKQAKSRAAASSVTLKELVIDALQSKLSVAPSAEKVRVRIPMVPSANPGSNKLTAARIKELEMLMEAGDVSA</sequence>